<keyword evidence="10" id="KW-0220">Diaminopimelate biosynthesis</keyword>
<dbReference type="InterPro" id="IPR005260">
    <property type="entry name" value="Asp_kin_monofn"/>
</dbReference>
<dbReference type="EC" id="2.7.2.4" evidence="14"/>
<dbReference type="InterPro" id="IPR041740">
    <property type="entry name" value="AKii-LysC-BS"/>
</dbReference>
<dbReference type="NCBIfam" id="NF005155">
    <property type="entry name" value="PRK06635.1-4"/>
    <property type="match status" value="1"/>
</dbReference>
<feature type="binding site" evidence="13">
    <location>
        <begin position="8"/>
        <end position="11"/>
    </location>
    <ligand>
        <name>ATP</name>
        <dbReference type="ChEBI" id="CHEBI:30616"/>
    </ligand>
</feature>
<keyword evidence="8 14" id="KW-0418">Kinase</keyword>
<dbReference type="PROSITE" id="PS51671">
    <property type="entry name" value="ACT"/>
    <property type="match status" value="1"/>
</dbReference>
<comment type="similarity">
    <text evidence="4 14">Belongs to the aspartokinase family.</text>
</comment>
<organism evidence="17 18">
    <name type="scientific">Peloplasma aerotolerans</name>
    <dbReference type="NCBI Taxonomy" id="3044389"/>
    <lineage>
        <taxon>Bacteria</taxon>
        <taxon>Bacillati</taxon>
        <taxon>Mycoplasmatota</taxon>
        <taxon>Mollicutes</taxon>
        <taxon>Acholeplasmatales</taxon>
        <taxon>Acholeplasmataceae</taxon>
        <taxon>Peloplasma</taxon>
    </lineage>
</organism>
<keyword evidence="6 14" id="KW-0808">Transferase</keyword>
<accession>A0AAW6U3I9</accession>
<dbReference type="CDD" id="cd04936">
    <property type="entry name" value="ACT_AKii-LysC-BS-like_2"/>
    <property type="match status" value="1"/>
</dbReference>
<feature type="binding site" evidence="13">
    <location>
        <position position="179"/>
    </location>
    <ligand>
        <name>ATP</name>
        <dbReference type="ChEBI" id="CHEBI:30616"/>
    </ligand>
</feature>
<evidence type="ECO:0000256" key="7">
    <source>
        <dbReference type="ARBA" id="ARBA00022741"/>
    </source>
</evidence>
<dbReference type="PANTHER" id="PTHR21499">
    <property type="entry name" value="ASPARTATE KINASE"/>
    <property type="match status" value="1"/>
</dbReference>
<dbReference type="PANTHER" id="PTHR21499:SF68">
    <property type="entry name" value="ASPARTOKINASE 2"/>
    <property type="match status" value="1"/>
</dbReference>
<comment type="caution">
    <text evidence="17">The sequence shown here is derived from an EMBL/GenBank/DDBJ whole genome shotgun (WGS) entry which is preliminary data.</text>
</comment>
<dbReference type="InterPro" id="IPR054352">
    <property type="entry name" value="ACT_Aspartokinase"/>
</dbReference>
<keyword evidence="9 13" id="KW-0067">ATP-binding</keyword>
<dbReference type="CDD" id="cd04261">
    <property type="entry name" value="AAK_AKii-LysC-BS"/>
    <property type="match status" value="1"/>
</dbReference>
<dbReference type="GO" id="GO:0009090">
    <property type="term" value="P:homoserine biosynthetic process"/>
    <property type="evidence" value="ECO:0007669"/>
    <property type="project" value="TreeGrafter"/>
</dbReference>
<dbReference type="GO" id="GO:0005524">
    <property type="term" value="F:ATP binding"/>
    <property type="evidence" value="ECO:0007669"/>
    <property type="project" value="UniProtKB-KW"/>
</dbReference>
<keyword evidence="7 13" id="KW-0547">Nucleotide-binding</keyword>
<dbReference type="Pfam" id="PF00696">
    <property type="entry name" value="AA_kinase"/>
    <property type="match status" value="1"/>
</dbReference>
<evidence type="ECO:0000256" key="6">
    <source>
        <dbReference type="ARBA" id="ARBA00022679"/>
    </source>
</evidence>
<evidence type="ECO:0000256" key="15">
    <source>
        <dbReference type="RuleBase" id="RU004249"/>
    </source>
</evidence>
<evidence type="ECO:0000256" key="13">
    <source>
        <dbReference type="PIRSR" id="PIRSR000726-1"/>
    </source>
</evidence>
<evidence type="ECO:0000256" key="8">
    <source>
        <dbReference type="ARBA" id="ARBA00022777"/>
    </source>
</evidence>
<dbReference type="CDD" id="cd04891">
    <property type="entry name" value="ACT_AK-LysC-DapG-like_1"/>
    <property type="match status" value="1"/>
</dbReference>
<dbReference type="GO" id="GO:0004072">
    <property type="term" value="F:aspartate kinase activity"/>
    <property type="evidence" value="ECO:0007669"/>
    <property type="project" value="UniProtKB-EC"/>
</dbReference>
<dbReference type="GO" id="GO:0019877">
    <property type="term" value="P:diaminopimelate biosynthetic process"/>
    <property type="evidence" value="ECO:0007669"/>
    <property type="project" value="UniProtKB-KW"/>
</dbReference>
<comment type="pathway">
    <text evidence="1 15">Amino-acid biosynthesis; L-lysine biosynthesis via DAP pathway; (S)-tetrahydrodipicolinate from L-aspartate: step 1/4.</text>
</comment>
<evidence type="ECO:0000259" key="16">
    <source>
        <dbReference type="PROSITE" id="PS51671"/>
    </source>
</evidence>
<evidence type="ECO:0000256" key="2">
    <source>
        <dbReference type="ARBA" id="ARBA00004986"/>
    </source>
</evidence>
<feature type="binding site" evidence="13">
    <location>
        <begin position="209"/>
        <end position="210"/>
    </location>
    <ligand>
        <name>ATP</name>
        <dbReference type="ChEBI" id="CHEBI:30616"/>
    </ligand>
</feature>
<protein>
    <recommendedName>
        <fullName evidence="14">Aspartokinase</fullName>
        <ecNumber evidence="14">2.7.2.4</ecNumber>
    </recommendedName>
</protein>
<dbReference type="RefSeq" id="WP_282838860.1">
    <property type="nucleotide sequence ID" value="NZ_JASCXW010000005.1"/>
</dbReference>
<dbReference type="InterPro" id="IPR018042">
    <property type="entry name" value="Aspartate_kinase_CS"/>
</dbReference>
<dbReference type="AlphaFoldDB" id="A0AAW6U3I9"/>
<evidence type="ECO:0000256" key="14">
    <source>
        <dbReference type="RuleBase" id="RU003448"/>
    </source>
</evidence>
<dbReference type="GO" id="GO:0009089">
    <property type="term" value="P:lysine biosynthetic process via diaminopimelate"/>
    <property type="evidence" value="ECO:0007669"/>
    <property type="project" value="InterPro"/>
</dbReference>
<dbReference type="InterPro" id="IPR045865">
    <property type="entry name" value="ACT-like_dom_sf"/>
</dbReference>
<feature type="binding site" evidence="13">
    <location>
        <position position="75"/>
    </location>
    <ligand>
        <name>substrate</name>
    </ligand>
</feature>
<dbReference type="InterPro" id="IPR001048">
    <property type="entry name" value="Asp/Glu/Uridylate_kinase"/>
</dbReference>
<dbReference type="Gene3D" id="3.30.2130.10">
    <property type="entry name" value="VC0802-like"/>
    <property type="match status" value="1"/>
</dbReference>
<dbReference type="Proteomes" id="UP001431532">
    <property type="component" value="Unassembled WGS sequence"/>
</dbReference>
<evidence type="ECO:0000256" key="11">
    <source>
        <dbReference type="ARBA" id="ARBA00023154"/>
    </source>
</evidence>
<feature type="domain" description="ACT" evidence="16">
    <location>
        <begin position="263"/>
        <end position="346"/>
    </location>
</feature>
<dbReference type="FunFam" id="3.40.1160.10:FF:000002">
    <property type="entry name" value="Aspartokinase"/>
    <property type="match status" value="1"/>
</dbReference>
<name>A0AAW6U3I9_9MOLU</name>
<dbReference type="GO" id="GO:0005829">
    <property type="term" value="C:cytosol"/>
    <property type="evidence" value="ECO:0007669"/>
    <property type="project" value="TreeGrafter"/>
</dbReference>
<keyword evidence="5 15" id="KW-0028">Amino-acid biosynthesis</keyword>
<evidence type="ECO:0000256" key="3">
    <source>
        <dbReference type="ARBA" id="ARBA00005139"/>
    </source>
</evidence>
<feature type="binding site" evidence="13">
    <location>
        <position position="184"/>
    </location>
    <ligand>
        <name>ATP</name>
        <dbReference type="ChEBI" id="CHEBI:30616"/>
    </ligand>
</feature>
<evidence type="ECO:0000256" key="9">
    <source>
        <dbReference type="ARBA" id="ARBA00022840"/>
    </source>
</evidence>
<feature type="binding site" evidence="13">
    <location>
        <position position="48"/>
    </location>
    <ligand>
        <name>substrate</name>
    </ligand>
</feature>
<evidence type="ECO:0000256" key="10">
    <source>
        <dbReference type="ARBA" id="ARBA00022915"/>
    </source>
</evidence>
<keyword evidence="18" id="KW-1185">Reference proteome</keyword>
<dbReference type="EMBL" id="JASCXW010000005">
    <property type="protein sequence ID" value="MDI6452445.1"/>
    <property type="molecule type" value="Genomic_DNA"/>
</dbReference>
<dbReference type="NCBIfam" id="TIGR00657">
    <property type="entry name" value="asp_kinases"/>
    <property type="match status" value="1"/>
</dbReference>
<evidence type="ECO:0000313" key="18">
    <source>
        <dbReference type="Proteomes" id="UP001431532"/>
    </source>
</evidence>
<gene>
    <name evidence="17" type="ORF">QJ521_02605</name>
</gene>
<evidence type="ECO:0000256" key="12">
    <source>
        <dbReference type="ARBA" id="ARBA00047872"/>
    </source>
</evidence>
<proteinExistence type="inferred from homology"/>
<evidence type="ECO:0000313" key="17">
    <source>
        <dbReference type="EMBL" id="MDI6452445.1"/>
    </source>
</evidence>
<comment type="pathway">
    <text evidence="3 15">Amino-acid biosynthesis; L-threonine biosynthesis; L-threonine from L-aspartate: step 1/5.</text>
</comment>
<dbReference type="Gene3D" id="3.40.1160.10">
    <property type="entry name" value="Acetylglutamate kinase-like"/>
    <property type="match status" value="1"/>
</dbReference>
<dbReference type="SUPFAM" id="SSF55021">
    <property type="entry name" value="ACT-like"/>
    <property type="match status" value="2"/>
</dbReference>
<dbReference type="PIRSF" id="PIRSF000726">
    <property type="entry name" value="Asp_kin"/>
    <property type="match status" value="1"/>
</dbReference>
<evidence type="ECO:0000256" key="1">
    <source>
        <dbReference type="ARBA" id="ARBA00004766"/>
    </source>
</evidence>
<feature type="binding site" evidence="13">
    <location>
        <begin position="173"/>
        <end position="174"/>
    </location>
    <ligand>
        <name>ATP</name>
        <dbReference type="ChEBI" id="CHEBI:30616"/>
    </ligand>
</feature>
<reference evidence="17" key="1">
    <citation type="submission" date="2023-05" db="EMBL/GenBank/DDBJ databases">
        <title>Mariniplasma microaerophilum sp. nov., a novel anaerobic mollicute isolated from terrestrial mud volcano, Taman Peninsula, Russia.</title>
        <authorList>
            <person name="Khomyakova M.A."/>
            <person name="Merkel A.Y."/>
            <person name="Slobodkin A.I."/>
        </authorList>
    </citation>
    <scope>NUCLEOTIDE SEQUENCE</scope>
    <source>
        <strain evidence="17">M4Ah</strain>
    </source>
</reference>
<dbReference type="SUPFAM" id="SSF53633">
    <property type="entry name" value="Carbamate kinase-like"/>
    <property type="match status" value="1"/>
</dbReference>
<dbReference type="Pfam" id="PF22468">
    <property type="entry name" value="ACT_9"/>
    <property type="match status" value="1"/>
</dbReference>
<comment type="pathway">
    <text evidence="2 15">Amino-acid biosynthesis; L-methionine biosynthesis via de novo pathway; L-homoserine from L-aspartate: step 1/3.</text>
</comment>
<dbReference type="NCBIfam" id="NF005154">
    <property type="entry name" value="PRK06635.1-2"/>
    <property type="match status" value="1"/>
</dbReference>
<evidence type="ECO:0000256" key="5">
    <source>
        <dbReference type="ARBA" id="ARBA00022605"/>
    </source>
</evidence>
<dbReference type="InterPro" id="IPR036393">
    <property type="entry name" value="AceGlu_kinase-like_sf"/>
</dbReference>
<keyword evidence="11" id="KW-0457">Lysine biosynthesis</keyword>
<comment type="catalytic activity">
    <reaction evidence="12 14">
        <text>L-aspartate + ATP = 4-phospho-L-aspartate + ADP</text>
        <dbReference type="Rhea" id="RHEA:23776"/>
        <dbReference type="ChEBI" id="CHEBI:29991"/>
        <dbReference type="ChEBI" id="CHEBI:30616"/>
        <dbReference type="ChEBI" id="CHEBI:57535"/>
        <dbReference type="ChEBI" id="CHEBI:456216"/>
        <dbReference type="EC" id="2.7.2.4"/>
    </reaction>
</comment>
<dbReference type="InterPro" id="IPR002912">
    <property type="entry name" value="ACT_dom"/>
</dbReference>
<dbReference type="InterPro" id="IPR001341">
    <property type="entry name" value="Asp_kinase"/>
</dbReference>
<evidence type="ECO:0000256" key="4">
    <source>
        <dbReference type="ARBA" id="ARBA00010122"/>
    </source>
</evidence>
<sequence length="401" mass="43855">MENKIVLKFGGSSVESIEKMQQIVQKIIRKKEKYQQIVVVVSAMGKTTNQLLDLAKQASKSPSKREMDMLISTGEQVSISLLTMILNEQGQPAIALTGFQAGIKTAGLHTKNKILDIDTSKIEKHLDSGKVVVVAGFQGFNEDGDITTLGRGGSDTTAVAIAAKLKCPAEIYTDVEGIYGVDPRLYPYAKKLDVISYEEMKEMAFLGAKVMEPRSIEIGQKYGVVIYVSSSLTENGGTYIKEYKKVEEKSITGLSISEKVMMVTIKNFPNHSSDIAALFILLADNEVNVDMISQTPTENGYINLSFTASADDLDAINEVLGLMGKKYHDIETVKNINVVKLSVVGSGMRTQSGVAADMFKLFADHNIDFMLVTTSEISISYTIDKKLMKKAVLAISEKFGL</sequence>
<dbReference type="PROSITE" id="PS00324">
    <property type="entry name" value="ASPARTOKINASE"/>
    <property type="match status" value="1"/>
</dbReference>